<dbReference type="RefSeq" id="WP_114796644.1">
    <property type="nucleotide sequence ID" value="NZ_QQZY01000005.1"/>
</dbReference>
<evidence type="ECO:0000256" key="2">
    <source>
        <dbReference type="ARBA" id="ARBA00022448"/>
    </source>
</evidence>
<dbReference type="Pfam" id="PF00528">
    <property type="entry name" value="BPD_transp_1"/>
    <property type="match status" value="1"/>
</dbReference>
<feature type="domain" description="ABC transmembrane type-1" evidence="8">
    <location>
        <begin position="82"/>
        <end position="298"/>
    </location>
</feature>
<dbReference type="PANTHER" id="PTHR43005:SF1">
    <property type="entry name" value="SPERMIDINE_PUTRESCINE TRANSPORT SYSTEM PERMEASE PROTEIN"/>
    <property type="match status" value="1"/>
</dbReference>
<dbReference type="CDD" id="cd06261">
    <property type="entry name" value="TM_PBP2"/>
    <property type="match status" value="1"/>
</dbReference>
<keyword evidence="10" id="KW-1185">Reference proteome</keyword>
<reference evidence="9 10" key="1">
    <citation type="submission" date="2018-07" db="EMBL/GenBank/DDBJ databases">
        <title>High-quality-draft genome sequence of Gaiella occulta.</title>
        <authorList>
            <person name="Severino R."/>
            <person name="Froufe H.J.C."/>
            <person name="Rainey F.A."/>
            <person name="Barroso C."/>
            <person name="Albuquerque L."/>
            <person name="Lobo-Da-Cunha A."/>
            <person name="Da Costa M.S."/>
            <person name="Egas C."/>
        </authorList>
    </citation>
    <scope>NUCLEOTIDE SEQUENCE [LARGE SCALE GENOMIC DNA]</scope>
    <source>
        <strain evidence="9 10">F2-233</strain>
    </source>
</reference>
<dbReference type="InterPro" id="IPR000515">
    <property type="entry name" value="MetI-like"/>
</dbReference>
<evidence type="ECO:0000256" key="1">
    <source>
        <dbReference type="ARBA" id="ARBA00004651"/>
    </source>
</evidence>
<evidence type="ECO:0000256" key="4">
    <source>
        <dbReference type="ARBA" id="ARBA00022692"/>
    </source>
</evidence>
<proteinExistence type="inferred from homology"/>
<comment type="subcellular location">
    <subcellularLocation>
        <location evidence="1 7">Cell membrane</location>
        <topology evidence="1 7">Multi-pass membrane protein</topology>
    </subcellularLocation>
</comment>
<feature type="transmembrane region" description="Helical" evidence="7">
    <location>
        <begin position="120"/>
        <end position="151"/>
    </location>
</feature>
<evidence type="ECO:0000256" key="6">
    <source>
        <dbReference type="ARBA" id="ARBA00023136"/>
    </source>
</evidence>
<evidence type="ECO:0000313" key="9">
    <source>
        <dbReference type="EMBL" id="RDI74134.1"/>
    </source>
</evidence>
<evidence type="ECO:0000256" key="7">
    <source>
        <dbReference type="RuleBase" id="RU363032"/>
    </source>
</evidence>
<dbReference type="GO" id="GO:0005886">
    <property type="term" value="C:plasma membrane"/>
    <property type="evidence" value="ECO:0007669"/>
    <property type="project" value="UniProtKB-SubCell"/>
</dbReference>
<evidence type="ECO:0000313" key="10">
    <source>
        <dbReference type="Proteomes" id="UP000254134"/>
    </source>
</evidence>
<keyword evidence="2 7" id="KW-0813">Transport</keyword>
<name>A0A7M2YW63_9ACTN</name>
<dbReference type="SUPFAM" id="SSF161098">
    <property type="entry name" value="MetI-like"/>
    <property type="match status" value="1"/>
</dbReference>
<feature type="transmembrane region" description="Helical" evidence="7">
    <location>
        <begin position="271"/>
        <end position="302"/>
    </location>
</feature>
<comment type="similarity">
    <text evidence="7">Belongs to the binding-protein-dependent transport system permease family.</text>
</comment>
<reference evidence="10" key="2">
    <citation type="journal article" date="2019" name="MicrobiologyOpen">
        <title>High-quality draft genome sequence of Gaiella occulta isolated from a 150 meter deep mineral water borehole and comparison with the genome sequences of other deep-branching lineages of the phylum Actinobacteria.</title>
        <authorList>
            <person name="Severino R."/>
            <person name="Froufe H.J.C."/>
            <person name="Barroso C."/>
            <person name="Albuquerque L."/>
            <person name="Lobo-da-Cunha A."/>
            <person name="da Costa M.S."/>
            <person name="Egas C."/>
        </authorList>
    </citation>
    <scope>NUCLEOTIDE SEQUENCE [LARGE SCALE GENOMIC DNA]</scope>
    <source>
        <strain evidence="10">F2-233</strain>
    </source>
</reference>
<dbReference type="PROSITE" id="PS50928">
    <property type="entry name" value="ABC_TM1"/>
    <property type="match status" value="1"/>
</dbReference>
<dbReference type="PANTHER" id="PTHR43005">
    <property type="entry name" value="BLR7065 PROTEIN"/>
    <property type="match status" value="1"/>
</dbReference>
<accession>A0A7M2YW63</accession>
<organism evidence="9 10">
    <name type="scientific">Gaiella occulta</name>
    <dbReference type="NCBI Taxonomy" id="1002870"/>
    <lineage>
        <taxon>Bacteria</taxon>
        <taxon>Bacillati</taxon>
        <taxon>Actinomycetota</taxon>
        <taxon>Thermoleophilia</taxon>
        <taxon>Gaiellales</taxon>
        <taxon>Gaiellaceae</taxon>
        <taxon>Gaiella</taxon>
    </lineage>
</organism>
<dbReference type="AlphaFoldDB" id="A0A7M2YW63"/>
<dbReference type="InterPro" id="IPR035906">
    <property type="entry name" value="MetI-like_sf"/>
</dbReference>
<keyword evidence="9" id="KW-0762">Sugar transport</keyword>
<feature type="transmembrane region" description="Helical" evidence="7">
    <location>
        <begin position="21"/>
        <end position="49"/>
    </location>
</feature>
<feature type="transmembrane region" description="Helical" evidence="7">
    <location>
        <begin position="171"/>
        <end position="197"/>
    </location>
</feature>
<gene>
    <name evidence="9" type="ORF">Gocc_2231</name>
</gene>
<feature type="transmembrane region" description="Helical" evidence="7">
    <location>
        <begin position="218"/>
        <end position="251"/>
    </location>
</feature>
<evidence type="ECO:0000256" key="3">
    <source>
        <dbReference type="ARBA" id="ARBA00022475"/>
    </source>
</evidence>
<dbReference type="EMBL" id="QQZY01000005">
    <property type="protein sequence ID" value="RDI74134.1"/>
    <property type="molecule type" value="Genomic_DNA"/>
</dbReference>
<evidence type="ECO:0000259" key="8">
    <source>
        <dbReference type="PROSITE" id="PS50928"/>
    </source>
</evidence>
<keyword evidence="5 7" id="KW-1133">Transmembrane helix</keyword>
<dbReference type="Proteomes" id="UP000254134">
    <property type="component" value="Unassembled WGS sequence"/>
</dbReference>
<dbReference type="OrthoDB" id="34224at2"/>
<keyword evidence="6 7" id="KW-0472">Membrane</keyword>
<protein>
    <submittedName>
        <fullName evidence="9">ABC-type sugar transport system permease component</fullName>
    </submittedName>
</protein>
<sequence length="308" mass="33501">METAAGYPRRKRRRDLLEQRRFLGPALLSPAIIFIVLLVGAPLGLSIYLSLTDATAGSLTGDFIGLDNFTSQWSDPNFRTAFRNTIVFTLLANAIIVVGASILAHFLIRPFRGKWFLRFLILLPWAAPVALSTIGFLWIFDSLFSVVNWVLKSLSLVDTFNPPQWLGDPTLALAAITTVHAWRLLPFATVIMIAGLASIPTEVNDAARVDGATGLKKLWYVTLPLQLPIATIAVLFGIVFTATDMAVVYILTRGGPFNSTQTLPMWAFQTGIGSGSLGAGAAIALYLLPVLALVTVLMLVFARRVEVT</sequence>
<evidence type="ECO:0000256" key="5">
    <source>
        <dbReference type="ARBA" id="ARBA00022989"/>
    </source>
</evidence>
<keyword evidence="4 7" id="KW-0812">Transmembrane</keyword>
<comment type="caution">
    <text evidence="9">The sequence shown here is derived from an EMBL/GenBank/DDBJ whole genome shotgun (WGS) entry which is preliminary data.</text>
</comment>
<keyword evidence="3" id="KW-1003">Cell membrane</keyword>
<dbReference type="Gene3D" id="1.10.3720.10">
    <property type="entry name" value="MetI-like"/>
    <property type="match status" value="1"/>
</dbReference>
<feature type="transmembrane region" description="Helical" evidence="7">
    <location>
        <begin position="86"/>
        <end position="108"/>
    </location>
</feature>
<dbReference type="GO" id="GO:0055085">
    <property type="term" value="P:transmembrane transport"/>
    <property type="evidence" value="ECO:0007669"/>
    <property type="project" value="InterPro"/>
</dbReference>